<reference evidence="3" key="1">
    <citation type="journal article" date="2019" name="Int. J. Syst. Evol. Microbiol.">
        <title>The Global Catalogue of Microorganisms (GCM) 10K type strain sequencing project: providing services to taxonomists for standard genome sequencing and annotation.</title>
        <authorList>
            <consortium name="The Broad Institute Genomics Platform"/>
            <consortium name="The Broad Institute Genome Sequencing Center for Infectious Disease"/>
            <person name="Wu L."/>
            <person name="Ma J."/>
        </authorList>
    </citation>
    <scope>NUCLEOTIDE SEQUENCE [LARGE SCALE GENOMIC DNA]</scope>
    <source>
        <strain evidence="3">ICMP 257</strain>
    </source>
</reference>
<sequence>MAESLGISRQQVDTQYNRGRAKVRAAPEVSPFIRAAYVQSAGRRRLAKDGE</sequence>
<dbReference type="Proteomes" id="UP001595908">
    <property type="component" value="Unassembled WGS sequence"/>
</dbReference>
<feature type="compositionally biased region" description="Polar residues" evidence="1">
    <location>
        <begin position="7"/>
        <end position="17"/>
    </location>
</feature>
<comment type="caution">
    <text evidence="2">The sequence shown here is derived from an EMBL/GenBank/DDBJ whole genome shotgun (WGS) entry which is preliminary data.</text>
</comment>
<evidence type="ECO:0000256" key="1">
    <source>
        <dbReference type="SAM" id="MobiDB-lite"/>
    </source>
</evidence>
<evidence type="ECO:0000313" key="2">
    <source>
        <dbReference type="EMBL" id="MFC4983643.1"/>
    </source>
</evidence>
<organism evidence="2 3">
    <name type="scientific">Streptomyces atroolivaceus</name>
    <dbReference type="NCBI Taxonomy" id="66869"/>
    <lineage>
        <taxon>Bacteria</taxon>
        <taxon>Bacillati</taxon>
        <taxon>Actinomycetota</taxon>
        <taxon>Actinomycetes</taxon>
        <taxon>Kitasatosporales</taxon>
        <taxon>Streptomycetaceae</taxon>
        <taxon>Streptomyces</taxon>
    </lineage>
</organism>
<gene>
    <name evidence="2" type="ORF">ACFPL4_35925</name>
</gene>
<accession>A0ABV9VJ67</accession>
<evidence type="ECO:0008006" key="4">
    <source>
        <dbReference type="Google" id="ProtNLM"/>
    </source>
</evidence>
<keyword evidence="3" id="KW-1185">Reference proteome</keyword>
<dbReference type="GeneID" id="43426581"/>
<dbReference type="EMBL" id="JBHSJE010000021">
    <property type="protein sequence ID" value="MFC4983643.1"/>
    <property type="molecule type" value="Genomic_DNA"/>
</dbReference>
<name>A0ABV9VJ67_STRAZ</name>
<protein>
    <recommendedName>
        <fullName evidence="4">RNA polymerase sigma-70 region 4 domain-containing protein</fullName>
    </recommendedName>
</protein>
<feature type="region of interest" description="Disordered" evidence="1">
    <location>
        <begin position="1"/>
        <end position="23"/>
    </location>
</feature>
<dbReference type="RefSeq" id="WP_157841779.1">
    <property type="nucleotide sequence ID" value="NZ_JBHSJE010000021.1"/>
</dbReference>
<evidence type="ECO:0000313" key="3">
    <source>
        <dbReference type="Proteomes" id="UP001595908"/>
    </source>
</evidence>
<proteinExistence type="predicted"/>